<gene>
    <name evidence="2" type="ORF">F6X51_01675</name>
</gene>
<feature type="compositionally biased region" description="Basic and acidic residues" evidence="1">
    <location>
        <begin position="187"/>
        <end position="196"/>
    </location>
</feature>
<organism evidence="2 3">
    <name type="scientific">Methylobacterium planeticum</name>
    <dbReference type="NCBI Taxonomy" id="2615211"/>
    <lineage>
        <taxon>Bacteria</taxon>
        <taxon>Pseudomonadati</taxon>
        <taxon>Pseudomonadota</taxon>
        <taxon>Alphaproteobacteria</taxon>
        <taxon>Hyphomicrobiales</taxon>
        <taxon>Methylobacteriaceae</taxon>
        <taxon>Methylobacterium</taxon>
    </lineage>
</organism>
<dbReference type="EMBL" id="VZZJ01000001">
    <property type="protein sequence ID" value="KAB1076272.1"/>
    <property type="molecule type" value="Genomic_DNA"/>
</dbReference>
<evidence type="ECO:0000313" key="3">
    <source>
        <dbReference type="Proteomes" id="UP000441523"/>
    </source>
</evidence>
<dbReference type="AlphaFoldDB" id="A0A6N6N126"/>
<dbReference type="InterPro" id="IPR019285">
    <property type="entry name" value="DUF2336"/>
</dbReference>
<protein>
    <submittedName>
        <fullName evidence="2">DUF2336 domain-containing protein</fullName>
    </submittedName>
</protein>
<sequence length="342" mass="36427">MNSLAELMEGVEHVVAVADTDRHRAVLRQVTDLLVDVAPRLSAGQVLAFDSVISRLVERAGPGDRQDVAERVSALPKPPVKVVRQLALDPAASVAAPVLRGCAAIPDDALVHLAQARGQGHLAAIALRQTLSERLAETIAEQGDEGVLRTLLGNKGARLSDRALALLSERVRDPAVLEAGLAGRGDVPPDRREGLLSRRRSKDARAASQRARPVVDLDRGPRARAHASDSVTLRVRIGLEEADILHWLKSGRILEALFALAHLAEVENELALSAHEAADARPMMLLVRAAGLRPATLTAFLRARRTPGTAADLLGLIRSFNRLSAAEARSGLRPGARTAAAP</sequence>
<dbReference type="Proteomes" id="UP000441523">
    <property type="component" value="Unassembled WGS sequence"/>
</dbReference>
<reference evidence="2 3" key="1">
    <citation type="submission" date="2019-09" db="EMBL/GenBank/DDBJ databases">
        <title>YIM 132548 draft genome.</title>
        <authorList>
            <person name="Jiang L."/>
        </authorList>
    </citation>
    <scope>NUCLEOTIDE SEQUENCE [LARGE SCALE GENOMIC DNA]</scope>
    <source>
        <strain evidence="2 3">YIM 132548</strain>
    </source>
</reference>
<feature type="region of interest" description="Disordered" evidence="1">
    <location>
        <begin position="181"/>
        <end position="221"/>
    </location>
</feature>
<evidence type="ECO:0000256" key="1">
    <source>
        <dbReference type="SAM" id="MobiDB-lite"/>
    </source>
</evidence>
<keyword evidence="3" id="KW-1185">Reference proteome</keyword>
<dbReference type="RefSeq" id="WP_150961335.1">
    <property type="nucleotide sequence ID" value="NZ_VZZJ01000001.1"/>
</dbReference>
<proteinExistence type="predicted"/>
<accession>A0A6N6N126</accession>
<evidence type="ECO:0000313" key="2">
    <source>
        <dbReference type="EMBL" id="KAB1076272.1"/>
    </source>
</evidence>
<dbReference type="Pfam" id="PF10098">
    <property type="entry name" value="DUF2336"/>
    <property type="match status" value="1"/>
</dbReference>
<name>A0A6N6N126_9HYPH</name>
<comment type="caution">
    <text evidence="2">The sequence shown here is derived from an EMBL/GenBank/DDBJ whole genome shotgun (WGS) entry which is preliminary data.</text>
</comment>